<dbReference type="Proteomes" id="UP000003880">
    <property type="component" value="Unassembled WGS sequence"/>
</dbReference>
<gene>
    <name evidence="1" type="ORF">CIT292_10014</name>
</gene>
<proteinExistence type="predicted"/>
<dbReference type="EMBL" id="ABWL02000021">
    <property type="protein sequence ID" value="EFE06951.1"/>
    <property type="molecule type" value="Genomic_DNA"/>
</dbReference>
<organism evidence="1 2">
    <name type="scientific">Citrobacter youngae ATCC 29220</name>
    <dbReference type="NCBI Taxonomy" id="500640"/>
    <lineage>
        <taxon>Bacteria</taxon>
        <taxon>Pseudomonadati</taxon>
        <taxon>Pseudomonadota</taxon>
        <taxon>Gammaproteobacteria</taxon>
        <taxon>Enterobacterales</taxon>
        <taxon>Enterobacteriaceae</taxon>
        <taxon>Citrobacter</taxon>
        <taxon>Citrobacter freundii complex</taxon>
    </lineage>
</organism>
<dbReference type="AlphaFoldDB" id="D4BHK1"/>
<accession>D4BHK1</accession>
<comment type="caution">
    <text evidence="1">The sequence shown here is derived from an EMBL/GenBank/DDBJ whole genome shotgun (WGS) entry which is preliminary data.</text>
</comment>
<name>D4BHK1_9ENTR</name>
<evidence type="ECO:0000313" key="2">
    <source>
        <dbReference type="Proteomes" id="UP000003880"/>
    </source>
</evidence>
<sequence length="39" mass="4537">MRVFEVFPRHLLTQNGRTRITFPPHYGGEKLAKNVAELL</sequence>
<reference evidence="1 2" key="1">
    <citation type="submission" date="2010-02" db="EMBL/GenBank/DDBJ databases">
        <authorList>
            <person name="Weinstock G."/>
            <person name="Sodergren E."/>
            <person name="Clifton S."/>
            <person name="Fulton L."/>
            <person name="Fulton B."/>
            <person name="Courtney L."/>
            <person name="Fronick C."/>
            <person name="Harrison M."/>
            <person name="Strong C."/>
            <person name="Farmer C."/>
            <person name="Delahaunty K."/>
            <person name="Markovic C."/>
            <person name="Hall O."/>
            <person name="Minx P."/>
            <person name="Tomlinson C."/>
            <person name="Mitreva M."/>
            <person name="Nelson J."/>
            <person name="Hou S."/>
            <person name="Wollam A."/>
            <person name="Pepin K.H."/>
            <person name="Johnson M."/>
            <person name="Bhonagiri V."/>
            <person name="Zhang X."/>
            <person name="Suruliraj S."/>
            <person name="Warren W."/>
            <person name="Chinwalla A."/>
            <person name="Mardis E.R."/>
            <person name="Wilson R.K."/>
        </authorList>
    </citation>
    <scope>NUCLEOTIDE SEQUENCE [LARGE SCALE GENOMIC DNA]</scope>
    <source>
        <strain evidence="1 2">ATCC 29220</strain>
    </source>
</reference>
<evidence type="ECO:0000313" key="1">
    <source>
        <dbReference type="EMBL" id="EFE06951.1"/>
    </source>
</evidence>
<dbReference type="HOGENOM" id="CLU_3307025_0_0_6"/>
<protein>
    <submittedName>
        <fullName evidence="1">Uncharacterized protein</fullName>
    </submittedName>
</protein>